<dbReference type="InterPro" id="IPR024230">
    <property type="entry name" value="GspL_cyto_dom"/>
</dbReference>
<organism evidence="3 4">
    <name type="scientific">Yersinia ruckeri</name>
    <dbReference type="NCBI Taxonomy" id="29486"/>
    <lineage>
        <taxon>Bacteria</taxon>
        <taxon>Pseudomonadati</taxon>
        <taxon>Pseudomonadota</taxon>
        <taxon>Gammaproteobacteria</taxon>
        <taxon>Enterobacterales</taxon>
        <taxon>Yersiniaceae</taxon>
        <taxon>Yersinia</taxon>
    </lineage>
</organism>
<keyword evidence="4" id="KW-1185">Reference proteome</keyword>
<dbReference type="NCBIfam" id="TIGR01709">
    <property type="entry name" value="typeII_sec_gspL"/>
    <property type="match status" value="1"/>
</dbReference>
<keyword evidence="1" id="KW-0653">Protein transport</keyword>
<dbReference type="GO" id="GO:0009276">
    <property type="term" value="C:Gram-negative-bacterium-type cell wall"/>
    <property type="evidence" value="ECO:0007669"/>
    <property type="project" value="InterPro"/>
</dbReference>
<protein>
    <recommendedName>
        <fullName evidence="1">Type II secretion system protein L</fullName>
        <shortName evidence="1">T2SS protein L</shortName>
    </recommendedName>
</protein>
<dbReference type="KEGG" id="yrb:UGYR_13840"/>
<dbReference type="Gene3D" id="3.30.420.370">
    <property type="match status" value="1"/>
</dbReference>
<gene>
    <name evidence="3" type="primary">yst1L</name>
    <name evidence="3" type="ORF">NCTC10476_01318</name>
</gene>
<evidence type="ECO:0000259" key="2">
    <source>
        <dbReference type="Pfam" id="PF05134"/>
    </source>
</evidence>
<feature type="domain" description="GspL cytoplasmic actin-ATPase-like" evidence="2">
    <location>
        <begin position="16"/>
        <end position="240"/>
    </location>
</feature>
<dbReference type="GO" id="GO:0015627">
    <property type="term" value="C:type II protein secretion system complex"/>
    <property type="evidence" value="ECO:0007669"/>
    <property type="project" value="InterPro"/>
</dbReference>
<dbReference type="EMBL" id="UHJG01000001">
    <property type="protein sequence ID" value="SUQ00045.1"/>
    <property type="molecule type" value="Genomic_DNA"/>
</dbReference>
<dbReference type="GO" id="GO:0015628">
    <property type="term" value="P:protein secretion by the type II secretion system"/>
    <property type="evidence" value="ECO:0007669"/>
    <property type="project" value="InterPro"/>
</dbReference>
<evidence type="ECO:0000256" key="1">
    <source>
        <dbReference type="PIRNR" id="PIRNR015761"/>
    </source>
</evidence>
<name>A0A380QMY0_YERRU</name>
<dbReference type="AlphaFoldDB" id="A0A380QMY0"/>
<dbReference type="STRING" id="29486.UGYR_13840"/>
<dbReference type="RefSeq" id="WP_004722681.1">
    <property type="nucleotide sequence ID" value="NZ_CABIHR010000012.1"/>
</dbReference>
<accession>A0A380QMY0</accession>
<dbReference type="Proteomes" id="UP000255169">
    <property type="component" value="Unassembled WGS sequence"/>
</dbReference>
<comment type="similarity">
    <text evidence="1">Belongs to the GSP L family.</text>
</comment>
<dbReference type="Gene3D" id="3.30.420.380">
    <property type="match status" value="1"/>
</dbReference>
<dbReference type="CDD" id="cd24017">
    <property type="entry name" value="ASKHA_T2SSL_N"/>
    <property type="match status" value="1"/>
</dbReference>
<comment type="function">
    <text evidence="1">Inner membrane component of the type II secretion system required for the energy-dependent secretion of extracellular factors such as proteases and toxins from the periplasm.</text>
</comment>
<evidence type="ECO:0000313" key="3">
    <source>
        <dbReference type="EMBL" id="SUQ00045.1"/>
    </source>
</evidence>
<dbReference type="SUPFAM" id="SSF53067">
    <property type="entry name" value="Actin-like ATPase domain"/>
    <property type="match status" value="2"/>
</dbReference>
<dbReference type="InterPro" id="IPR007812">
    <property type="entry name" value="T2SS_protein-GspL"/>
</dbReference>
<dbReference type="Pfam" id="PF05134">
    <property type="entry name" value="T2SSL"/>
    <property type="match status" value="1"/>
</dbReference>
<dbReference type="InterPro" id="IPR043129">
    <property type="entry name" value="ATPase_NBD"/>
</dbReference>
<keyword evidence="1" id="KW-0813">Transport</keyword>
<dbReference type="OrthoDB" id="7011844at2"/>
<reference evidence="3 4" key="1">
    <citation type="submission" date="2018-06" db="EMBL/GenBank/DDBJ databases">
        <authorList>
            <consortium name="Pathogen Informatics"/>
            <person name="Doyle S."/>
        </authorList>
    </citation>
    <scope>NUCLEOTIDE SEQUENCE [LARGE SCALE GENOMIC DNA]</scope>
    <source>
        <strain evidence="3 4">NCTC10476</strain>
    </source>
</reference>
<dbReference type="GeneID" id="66878543"/>
<evidence type="ECO:0000313" key="4">
    <source>
        <dbReference type="Proteomes" id="UP000255169"/>
    </source>
</evidence>
<sequence length="399" mass="45048">MKNMLLNNNKKITNELFIAFDSQAGQPIHWHHRPRQGDSQEGELADETALHELQPLAATSQITLLIPAKSVLFHTVTFNGKYRRQHLSALAWQLETFCPGDVEQLHLTVLHRQGAQFALAAVDKNLLQQWLDWLQNAGLRATKALPDVLALPSPSAGWTAARLKNTWLIRQSAEQGFSADEQELDCILGRYATLPNILTYSPRPDNESTWLQKTVQPIWSLLAEGAQKSPINLLQGDFSPPRPPQSRRNKLPIALAAIYLLTFAIQPILNGYRIQQQADQIQAQTRQLYLKNFPDAVMPTSWIQGIAQQMSQLEKGITPPGLLAQLRAMIPLLQPLKEAKTNTLEWQEKTLTLTFKLTEQELLSRLPRQYSQELGIAIQALDRQNTMLSVKGIHHDDKD</sequence>
<dbReference type="PIRSF" id="PIRSF015761">
    <property type="entry name" value="Protein_L"/>
    <property type="match status" value="1"/>
</dbReference>
<proteinExistence type="inferred from homology"/>